<name>A0A445BXT6_ARAHY</name>
<gene>
    <name evidence="1" type="ORF">Ahy_A08g039973</name>
</gene>
<sequence length="71" mass="8068">MEGTSNLVAYHNGAADHEDGEFRIRMECSSRNLVVTAIRSYTITKGVDYNVYEPKPQKFYAKCNSYGRGWA</sequence>
<keyword evidence="2" id="KW-1185">Reference proteome</keyword>
<accession>A0A445BXT6</accession>
<comment type="caution">
    <text evidence="1">The sequence shown here is derived from an EMBL/GenBank/DDBJ whole genome shotgun (WGS) entry which is preliminary data.</text>
</comment>
<organism evidence="1 2">
    <name type="scientific">Arachis hypogaea</name>
    <name type="common">Peanut</name>
    <dbReference type="NCBI Taxonomy" id="3818"/>
    <lineage>
        <taxon>Eukaryota</taxon>
        <taxon>Viridiplantae</taxon>
        <taxon>Streptophyta</taxon>
        <taxon>Embryophyta</taxon>
        <taxon>Tracheophyta</taxon>
        <taxon>Spermatophyta</taxon>
        <taxon>Magnoliopsida</taxon>
        <taxon>eudicotyledons</taxon>
        <taxon>Gunneridae</taxon>
        <taxon>Pentapetalae</taxon>
        <taxon>rosids</taxon>
        <taxon>fabids</taxon>
        <taxon>Fabales</taxon>
        <taxon>Fabaceae</taxon>
        <taxon>Papilionoideae</taxon>
        <taxon>50 kb inversion clade</taxon>
        <taxon>dalbergioids sensu lato</taxon>
        <taxon>Dalbergieae</taxon>
        <taxon>Pterocarpus clade</taxon>
        <taxon>Arachis</taxon>
    </lineage>
</organism>
<reference evidence="1 2" key="1">
    <citation type="submission" date="2019-01" db="EMBL/GenBank/DDBJ databases">
        <title>Sequencing of cultivated peanut Arachis hypogaea provides insights into genome evolution and oil improvement.</title>
        <authorList>
            <person name="Chen X."/>
        </authorList>
    </citation>
    <scope>NUCLEOTIDE SEQUENCE [LARGE SCALE GENOMIC DNA]</scope>
    <source>
        <strain evidence="2">cv. Fuhuasheng</strain>
        <tissue evidence="1">Leaves</tissue>
    </source>
</reference>
<protein>
    <submittedName>
        <fullName evidence="1">Uncharacterized protein</fullName>
    </submittedName>
</protein>
<proteinExistence type="predicted"/>
<dbReference type="EMBL" id="SDMP01000008">
    <property type="protein sequence ID" value="RYR43560.1"/>
    <property type="molecule type" value="Genomic_DNA"/>
</dbReference>
<dbReference type="Proteomes" id="UP000289738">
    <property type="component" value="Chromosome A08"/>
</dbReference>
<evidence type="ECO:0000313" key="1">
    <source>
        <dbReference type="EMBL" id="RYR43560.1"/>
    </source>
</evidence>
<evidence type="ECO:0000313" key="2">
    <source>
        <dbReference type="Proteomes" id="UP000289738"/>
    </source>
</evidence>
<dbReference type="AlphaFoldDB" id="A0A445BXT6"/>